<dbReference type="SUPFAM" id="SSF48592">
    <property type="entry name" value="GroEL equatorial domain-like"/>
    <property type="match status" value="1"/>
</dbReference>
<keyword evidence="3" id="KW-0067">ATP-binding</keyword>
<dbReference type="InterPro" id="IPR002423">
    <property type="entry name" value="Cpn60/GroEL/TCP-1"/>
</dbReference>
<dbReference type="AlphaFoldDB" id="A0AAD3P453"/>
<reference evidence="7" key="1">
    <citation type="submission" date="2023-05" db="EMBL/GenBank/DDBJ databases">
        <title>Nepenthes gracilis genome sequencing.</title>
        <authorList>
            <person name="Fukushima K."/>
        </authorList>
    </citation>
    <scope>NUCLEOTIDE SEQUENCE</scope>
    <source>
        <strain evidence="7">SING2019-196</strain>
    </source>
</reference>
<keyword evidence="8" id="KW-1185">Reference proteome</keyword>
<dbReference type="Gene3D" id="3.30.260.10">
    <property type="entry name" value="TCP-1-like chaperonin intermediate domain"/>
    <property type="match status" value="1"/>
</dbReference>
<dbReference type="Gene3D" id="3.50.7.10">
    <property type="entry name" value="GroEL"/>
    <property type="match status" value="1"/>
</dbReference>
<evidence type="ECO:0000256" key="5">
    <source>
        <dbReference type="RuleBase" id="RU000418"/>
    </source>
</evidence>
<dbReference type="SUPFAM" id="SSF52029">
    <property type="entry name" value="GroEL apical domain-like"/>
    <property type="match status" value="1"/>
</dbReference>
<evidence type="ECO:0000256" key="4">
    <source>
        <dbReference type="ARBA" id="ARBA00023186"/>
    </source>
</evidence>
<dbReference type="GO" id="GO:0005524">
    <property type="term" value="F:ATP binding"/>
    <property type="evidence" value="ECO:0007669"/>
    <property type="project" value="UniProtKB-KW"/>
</dbReference>
<accession>A0AAD3P453</accession>
<dbReference type="NCBIfam" id="NF009487">
    <property type="entry name" value="PRK12849.1"/>
    <property type="match status" value="1"/>
</dbReference>
<evidence type="ECO:0000256" key="2">
    <source>
        <dbReference type="ARBA" id="ARBA00022741"/>
    </source>
</evidence>
<keyword evidence="6" id="KW-0175">Coiled coil</keyword>
<feature type="coiled-coil region" evidence="6">
    <location>
        <begin position="363"/>
        <end position="390"/>
    </location>
</feature>
<dbReference type="HAMAP" id="MF_00600">
    <property type="entry name" value="CH60"/>
    <property type="match status" value="1"/>
</dbReference>
<dbReference type="NCBIfam" id="NF009489">
    <property type="entry name" value="PRK12851.1"/>
    <property type="match status" value="1"/>
</dbReference>
<dbReference type="InterPro" id="IPR001844">
    <property type="entry name" value="Cpn60/GroEL"/>
</dbReference>
<dbReference type="InterPro" id="IPR027409">
    <property type="entry name" value="GroEL-like_apical_dom_sf"/>
</dbReference>
<dbReference type="NCBIfam" id="NF009488">
    <property type="entry name" value="PRK12850.1"/>
    <property type="match status" value="1"/>
</dbReference>
<comment type="caution">
    <text evidence="7">The sequence shown here is derived from an EMBL/GenBank/DDBJ whole genome shotgun (WGS) entry which is preliminary data.</text>
</comment>
<evidence type="ECO:0000256" key="1">
    <source>
        <dbReference type="ARBA" id="ARBA00006607"/>
    </source>
</evidence>
<comment type="similarity">
    <text evidence="1 5">Belongs to the chaperonin (HSP60) family.</text>
</comment>
<dbReference type="GO" id="GO:0042026">
    <property type="term" value="P:protein refolding"/>
    <property type="evidence" value="ECO:0007669"/>
    <property type="project" value="InterPro"/>
</dbReference>
<dbReference type="PRINTS" id="PR00298">
    <property type="entry name" value="CHAPERONIN60"/>
</dbReference>
<dbReference type="PANTHER" id="PTHR45633">
    <property type="entry name" value="60 KDA HEAT SHOCK PROTEIN, MITOCHONDRIAL"/>
    <property type="match status" value="1"/>
</dbReference>
<dbReference type="Proteomes" id="UP001279734">
    <property type="component" value="Unassembled WGS sequence"/>
</dbReference>
<evidence type="ECO:0000313" key="7">
    <source>
        <dbReference type="EMBL" id="GMG98856.1"/>
    </source>
</evidence>
<proteinExistence type="inferred from homology"/>
<dbReference type="InterPro" id="IPR027413">
    <property type="entry name" value="GROEL-like_equatorial_sf"/>
</dbReference>
<evidence type="ECO:0008006" key="9">
    <source>
        <dbReference type="Google" id="ProtNLM"/>
    </source>
</evidence>
<evidence type="ECO:0000256" key="3">
    <source>
        <dbReference type="ARBA" id="ARBA00022840"/>
    </source>
</evidence>
<dbReference type="PROSITE" id="PS00296">
    <property type="entry name" value="CHAPERONINS_CPN60"/>
    <property type="match status" value="1"/>
</dbReference>
<dbReference type="Gene3D" id="1.10.560.10">
    <property type="entry name" value="GroEL-like equatorial domain"/>
    <property type="match status" value="1"/>
</dbReference>
<protein>
    <recommendedName>
        <fullName evidence="9">RuBisCO large subunit-binding protein subunit alpha</fullName>
    </recommendedName>
</protein>
<dbReference type="EMBL" id="BSYO01000001">
    <property type="protein sequence ID" value="GMG98856.1"/>
    <property type="molecule type" value="Genomic_DNA"/>
</dbReference>
<dbReference type="Pfam" id="PF00118">
    <property type="entry name" value="Cpn60_TCP1"/>
    <property type="match status" value="1"/>
</dbReference>
<dbReference type="GO" id="GO:0140662">
    <property type="term" value="F:ATP-dependent protein folding chaperone"/>
    <property type="evidence" value="ECO:0007669"/>
    <property type="project" value="InterPro"/>
</dbReference>
<dbReference type="NCBIfam" id="TIGR02348">
    <property type="entry name" value="GroEL"/>
    <property type="match status" value="1"/>
</dbReference>
<name>A0AAD3P453_NEPGR</name>
<evidence type="ECO:0000313" key="8">
    <source>
        <dbReference type="Proteomes" id="UP001279734"/>
    </source>
</evidence>
<dbReference type="FunFam" id="3.50.7.10:FF:000001">
    <property type="entry name" value="60 kDa chaperonin"/>
    <property type="match status" value="1"/>
</dbReference>
<dbReference type="InterPro" id="IPR018370">
    <property type="entry name" value="Chaperonin_Cpn60_CS"/>
</dbReference>
<dbReference type="NCBIfam" id="NF000592">
    <property type="entry name" value="PRK00013.1"/>
    <property type="match status" value="1"/>
</dbReference>
<dbReference type="SUPFAM" id="SSF54849">
    <property type="entry name" value="GroEL-intermediate domain like"/>
    <property type="match status" value="2"/>
</dbReference>
<sequence length="573" mass="60736">MASANAISTTSIIRSAREGSLRRRVIPQHGQKLNYRPTSSRFAVRAAAKEIAFDQGSRAALQAGIDKLADAVGLTLGPRGRNVVLDEFGNPKVVNDGVTIARAIELADAMENAGAALIREVASKTNDSAGDGTTTASVLAREIIKLGLLSVTSGANPVSLKRGIDKTVQGLVEELEKKARPVKGRDDIKAIATISSGNDELIGTMIADAIDKVGPDGVLSIESSSSFETTVEVEEGMEIDRGYISPQFVTNPEKLIVEFENARVLVTDQKISAIKDIIPLLEKTTQLRAPLLIIAEDVTGEALATLVVNKFFGERRKANLQDIAILTGAEYQASDLGLQVENTSVEQLGLARKVTITKDSTTIIADAASKDELQARIAQLKKELAETDSVYDSEKLAERIAKLSGGVAVVKVGAATETELEDRKLRVEDAKNATFAAIEEGIVPGGGAAFVHLSTQVRAIKDKLEDPDERLGADIVQKALVAPASLIADNAGVEGEVVVEKLRAIEWEMGYNAMTDKYENLVEAGIIDPAKVARCALQNAASVAGMVLTTQAIVVEKPKPKAPAAAPPQGLTI</sequence>
<evidence type="ECO:0000256" key="6">
    <source>
        <dbReference type="SAM" id="Coils"/>
    </source>
</evidence>
<keyword evidence="4" id="KW-0143">Chaperone</keyword>
<gene>
    <name evidence="7" type="ORF">Nepgr_000696</name>
</gene>
<organism evidence="7 8">
    <name type="scientific">Nepenthes gracilis</name>
    <name type="common">Slender pitcher plant</name>
    <dbReference type="NCBI Taxonomy" id="150966"/>
    <lineage>
        <taxon>Eukaryota</taxon>
        <taxon>Viridiplantae</taxon>
        <taxon>Streptophyta</taxon>
        <taxon>Embryophyta</taxon>
        <taxon>Tracheophyta</taxon>
        <taxon>Spermatophyta</taxon>
        <taxon>Magnoliopsida</taxon>
        <taxon>eudicotyledons</taxon>
        <taxon>Gunneridae</taxon>
        <taxon>Pentapetalae</taxon>
        <taxon>Caryophyllales</taxon>
        <taxon>Nepenthaceae</taxon>
        <taxon>Nepenthes</taxon>
    </lineage>
</organism>
<dbReference type="CDD" id="cd03344">
    <property type="entry name" value="GroEL"/>
    <property type="match status" value="1"/>
</dbReference>
<keyword evidence="2" id="KW-0547">Nucleotide-binding</keyword>
<dbReference type="InterPro" id="IPR027410">
    <property type="entry name" value="TCP-1-like_intermed_sf"/>
</dbReference>